<dbReference type="EMBL" id="SNWP01000011">
    <property type="protein sequence ID" value="TDO26961.1"/>
    <property type="molecule type" value="Genomic_DNA"/>
</dbReference>
<reference evidence="3 4" key="1">
    <citation type="submission" date="2019-03" db="EMBL/GenBank/DDBJ databases">
        <title>Genomic Encyclopedia of Archaeal and Bacterial Type Strains, Phase II (KMG-II): from individual species to whole genera.</title>
        <authorList>
            <person name="Goeker M."/>
        </authorList>
    </citation>
    <scope>NUCLEOTIDE SEQUENCE [LARGE SCALE GENOMIC DNA]</scope>
    <source>
        <strain evidence="3 4">DSM 28323</strain>
    </source>
</reference>
<dbReference type="InterPro" id="IPR045755">
    <property type="entry name" value="FtsL-like"/>
</dbReference>
<dbReference type="AlphaFoldDB" id="A0A4R6IX53"/>
<evidence type="ECO:0000313" key="3">
    <source>
        <dbReference type="EMBL" id="TDO26961.1"/>
    </source>
</evidence>
<evidence type="ECO:0000256" key="2">
    <source>
        <dbReference type="SAM" id="Phobius"/>
    </source>
</evidence>
<dbReference type="Pfam" id="PF19579">
    <property type="entry name" value="FtsL_2"/>
    <property type="match status" value="1"/>
</dbReference>
<keyword evidence="1" id="KW-0175">Coiled coil</keyword>
<dbReference type="RefSeq" id="WP_133474832.1">
    <property type="nucleotide sequence ID" value="NZ_SNWP01000011.1"/>
</dbReference>
<feature type="coiled-coil region" evidence="1">
    <location>
        <begin position="47"/>
        <end position="81"/>
    </location>
</feature>
<keyword evidence="4" id="KW-1185">Reference proteome</keyword>
<evidence type="ECO:0000313" key="4">
    <source>
        <dbReference type="Proteomes" id="UP000295741"/>
    </source>
</evidence>
<sequence>MSETEKIPQAKNPLKGLFNYQWILKNIPFFLFLSVLAVLYIANGHLADKTVRNINNTTKELKELQYEYKTLKSEVMFKSEEQQVIKATEPLGLKVIKETPVRLKSERVNE</sequence>
<protein>
    <recommendedName>
        <fullName evidence="5">Cell division protein FtsL</fullName>
    </recommendedName>
</protein>
<evidence type="ECO:0000256" key="1">
    <source>
        <dbReference type="SAM" id="Coils"/>
    </source>
</evidence>
<keyword evidence="2" id="KW-0472">Membrane</keyword>
<keyword evidence="2" id="KW-1133">Transmembrane helix</keyword>
<proteinExistence type="predicted"/>
<accession>A0A4R6IX53</accession>
<comment type="caution">
    <text evidence="3">The sequence shown here is derived from an EMBL/GenBank/DDBJ whole genome shotgun (WGS) entry which is preliminary data.</text>
</comment>
<feature type="transmembrane region" description="Helical" evidence="2">
    <location>
        <begin position="20"/>
        <end position="42"/>
    </location>
</feature>
<organism evidence="3 4">
    <name type="scientific">Sediminibacterium goheungense</name>
    <dbReference type="NCBI Taxonomy" id="1086393"/>
    <lineage>
        <taxon>Bacteria</taxon>
        <taxon>Pseudomonadati</taxon>
        <taxon>Bacteroidota</taxon>
        <taxon>Chitinophagia</taxon>
        <taxon>Chitinophagales</taxon>
        <taxon>Chitinophagaceae</taxon>
        <taxon>Sediminibacterium</taxon>
    </lineage>
</organism>
<dbReference type="Proteomes" id="UP000295741">
    <property type="component" value="Unassembled WGS sequence"/>
</dbReference>
<dbReference type="OrthoDB" id="981249at2"/>
<evidence type="ECO:0008006" key="5">
    <source>
        <dbReference type="Google" id="ProtNLM"/>
    </source>
</evidence>
<gene>
    <name evidence="3" type="ORF">BC659_2276</name>
</gene>
<name>A0A4R6IX53_9BACT</name>
<keyword evidence="2" id="KW-0812">Transmembrane</keyword>